<evidence type="ECO:0000313" key="6">
    <source>
        <dbReference type="Proteomes" id="UP000184471"/>
    </source>
</evidence>
<proteinExistence type="inferred from homology"/>
<dbReference type="EMBL" id="FQVX01000001">
    <property type="protein sequence ID" value="SHF63428.1"/>
    <property type="molecule type" value="Genomic_DNA"/>
</dbReference>
<feature type="region of interest" description="Disordered" evidence="3">
    <location>
        <begin position="408"/>
        <end position="436"/>
    </location>
</feature>
<dbReference type="InterPro" id="IPR028082">
    <property type="entry name" value="Peripla_BP_I"/>
</dbReference>
<dbReference type="OrthoDB" id="26870at2"/>
<dbReference type="InterPro" id="IPR028081">
    <property type="entry name" value="Leu-bd"/>
</dbReference>
<dbReference type="Proteomes" id="UP000184471">
    <property type="component" value="Unassembled WGS sequence"/>
</dbReference>
<feature type="domain" description="Leucine-binding protein" evidence="4">
    <location>
        <begin position="41"/>
        <end position="394"/>
    </location>
</feature>
<keyword evidence="6" id="KW-1185">Reference proteome</keyword>
<evidence type="ECO:0000313" key="5">
    <source>
        <dbReference type="EMBL" id="SHF63428.1"/>
    </source>
</evidence>
<dbReference type="Pfam" id="PF13458">
    <property type="entry name" value="Peripla_BP_6"/>
    <property type="match status" value="1"/>
</dbReference>
<dbReference type="Gene3D" id="3.40.50.2300">
    <property type="match status" value="2"/>
</dbReference>
<dbReference type="STRING" id="1070870.SAMN05444351_0271"/>
<name>A0A1M5D8T8_9ACTN</name>
<sequence length="436" mass="46478">MAAATVATTLAACGGGDSGGGGGGGGSEENEASDIGITEDTIKLGAHYPLTGVAAPGYSEIPTGVEAYFDYVNANGGVNGRQIEFVYRDDAYNPTNTSQIVNQLVLEDEVFAIMSGLGTPTHNAVTDFLNSENVPDLFVSSGSRLWDDVEEKPYTFGWQPDYEIEGKIIGQYVAENFPDAKVGLFLQGDDFGEDGAAGARQYLEDQIVAEETYVPGNTDVVPQISALQAAGADLVLGFNVPSYTALSQLTALRLGYQPQWFYSNVGSDPALVGSLLARFSEGAVSDASLLDGVLTTEYIPGLDAPDNPWVQLWQQVWEESGQEGELTNYRIYGMSQAYTMVQALQSAGQNPTRDDLVAAVEQAGSEWEGPGFTPFRYSEDRHAGYSGMLVSRLQGEGSEDLTPILVTDNGDAEIEELDGEPASPPENGIPEEEPIN</sequence>
<gene>
    <name evidence="5" type="ORF">SAMN05444351_0271</name>
</gene>
<evidence type="ECO:0000259" key="4">
    <source>
        <dbReference type="Pfam" id="PF13458"/>
    </source>
</evidence>
<accession>A0A1M5D8T8</accession>
<dbReference type="PANTHER" id="PTHR47235">
    <property type="entry name" value="BLR6548 PROTEIN"/>
    <property type="match status" value="1"/>
</dbReference>
<evidence type="ECO:0000256" key="1">
    <source>
        <dbReference type="ARBA" id="ARBA00010062"/>
    </source>
</evidence>
<evidence type="ECO:0000256" key="3">
    <source>
        <dbReference type="SAM" id="MobiDB-lite"/>
    </source>
</evidence>
<dbReference type="CDD" id="cd06343">
    <property type="entry name" value="PBP1_ABC_ligand_binding-like"/>
    <property type="match status" value="1"/>
</dbReference>
<feature type="compositionally biased region" description="Acidic residues" evidence="3">
    <location>
        <begin position="410"/>
        <end position="419"/>
    </location>
</feature>
<dbReference type="PANTHER" id="PTHR47235:SF1">
    <property type="entry name" value="BLR6548 PROTEIN"/>
    <property type="match status" value="1"/>
</dbReference>
<dbReference type="AlphaFoldDB" id="A0A1M5D8T8"/>
<protein>
    <submittedName>
        <fullName evidence="5">ABC-type branched-chain amino acid transport system, substrate-binding protein</fullName>
    </submittedName>
</protein>
<comment type="similarity">
    <text evidence="1">Belongs to the leucine-binding protein family.</text>
</comment>
<organism evidence="5 6">
    <name type="scientific">Geodermatophilus nigrescens</name>
    <dbReference type="NCBI Taxonomy" id="1070870"/>
    <lineage>
        <taxon>Bacteria</taxon>
        <taxon>Bacillati</taxon>
        <taxon>Actinomycetota</taxon>
        <taxon>Actinomycetes</taxon>
        <taxon>Geodermatophilales</taxon>
        <taxon>Geodermatophilaceae</taxon>
        <taxon>Geodermatophilus</taxon>
    </lineage>
</organism>
<dbReference type="SUPFAM" id="SSF53822">
    <property type="entry name" value="Periplasmic binding protein-like I"/>
    <property type="match status" value="1"/>
</dbReference>
<reference evidence="5 6" key="1">
    <citation type="submission" date="2016-11" db="EMBL/GenBank/DDBJ databases">
        <authorList>
            <person name="Jaros S."/>
            <person name="Januszkiewicz K."/>
            <person name="Wedrychowicz H."/>
        </authorList>
    </citation>
    <scope>NUCLEOTIDE SEQUENCE [LARGE SCALE GENOMIC DNA]</scope>
    <source>
        <strain evidence="5 6">DSM 45408</strain>
    </source>
</reference>
<keyword evidence="2" id="KW-0732">Signal</keyword>
<evidence type="ECO:0000256" key="2">
    <source>
        <dbReference type="ARBA" id="ARBA00022729"/>
    </source>
</evidence>